<evidence type="ECO:0000256" key="8">
    <source>
        <dbReference type="SAM" id="Coils"/>
    </source>
</evidence>
<keyword evidence="4" id="KW-0479">Metal-binding</keyword>
<evidence type="ECO:0000256" key="2">
    <source>
        <dbReference type="ARBA" id="ARBA00011044"/>
    </source>
</evidence>
<evidence type="ECO:0000259" key="11">
    <source>
        <dbReference type="Pfam" id="PF12323"/>
    </source>
</evidence>
<dbReference type="NCBIfam" id="NF040570">
    <property type="entry name" value="guided_TnpB"/>
    <property type="match status" value="1"/>
</dbReference>
<dbReference type="EMBL" id="BK014925">
    <property type="protein sequence ID" value="DAD82828.1"/>
    <property type="molecule type" value="Genomic_DNA"/>
</dbReference>
<dbReference type="GO" id="GO:0006310">
    <property type="term" value="P:DNA recombination"/>
    <property type="evidence" value="ECO:0007669"/>
    <property type="project" value="UniProtKB-KW"/>
</dbReference>
<evidence type="ECO:0000256" key="3">
    <source>
        <dbReference type="ARBA" id="ARBA00022578"/>
    </source>
</evidence>
<comment type="similarity">
    <text evidence="2">In the N-terminal section; belongs to the transposase 2 family.</text>
</comment>
<keyword evidence="12" id="KW-0378">Hydrolase</keyword>
<feature type="coiled-coil region" evidence="8">
    <location>
        <begin position="244"/>
        <end position="271"/>
    </location>
</feature>
<keyword evidence="8" id="KW-0175">Coiled coil</keyword>
<dbReference type="GO" id="GO:0046872">
    <property type="term" value="F:metal ion binding"/>
    <property type="evidence" value="ECO:0007669"/>
    <property type="project" value="UniProtKB-KW"/>
</dbReference>
<dbReference type="InterPro" id="IPR021027">
    <property type="entry name" value="Transposase_put_HTH"/>
</dbReference>
<keyword evidence="7" id="KW-0233">DNA recombination</keyword>
<keyword evidence="5" id="KW-0862">Zinc</keyword>
<dbReference type="PANTHER" id="PTHR30405:SF25">
    <property type="entry name" value="RNA-GUIDED DNA ENDONUCLEASE INSQ-RELATED"/>
    <property type="match status" value="1"/>
</dbReference>
<evidence type="ECO:0000256" key="4">
    <source>
        <dbReference type="ARBA" id="ARBA00022723"/>
    </source>
</evidence>
<dbReference type="Pfam" id="PF01385">
    <property type="entry name" value="OrfB_IS605"/>
    <property type="match status" value="1"/>
</dbReference>
<keyword evidence="6" id="KW-0238">DNA-binding</keyword>
<evidence type="ECO:0000256" key="1">
    <source>
        <dbReference type="ARBA" id="ARBA00008761"/>
    </source>
</evidence>
<evidence type="ECO:0000259" key="10">
    <source>
        <dbReference type="Pfam" id="PF07282"/>
    </source>
</evidence>
<evidence type="ECO:0000313" key="12">
    <source>
        <dbReference type="EMBL" id="DAD82828.1"/>
    </source>
</evidence>
<dbReference type="Pfam" id="PF07282">
    <property type="entry name" value="Cas12f1-like_TNB"/>
    <property type="match status" value="1"/>
</dbReference>
<dbReference type="Pfam" id="PF12323">
    <property type="entry name" value="HTH_OrfB_IS605"/>
    <property type="match status" value="1"/>
</dbReference>
<keyword evidence="12" id="KW-0540">Nuclease</keyword>
<dbReference type="InterPro" id="IPR051399">
    <property type="entry name" value="RNA-guided_DNA_endo/Transpos"/>
</dbReference>
<feature type="domain" description="Probable transposase IS891/IS1136/IS1341" evidence="9">
    <location>
        <begin position="203"/>
        <end position="316"/>
    </location>
</feature>
<organism evidence="12">
    <name type="scientific">Siphoviridae sp. ctXZx16</name>
    <dbReference type="NCBI Taxonomy" id="2826371"/>
    <lineage>
        <taxon>Viruses</taxon>
        <taxon>Duplodnaviria</taxon>
        <taxon>Heunggongvirae</taxon>
        <taxon>Uroviricota</taxon>
        <taxon>Caudoviricetes</taxon>
    </lineage>
</organism>
<sequence length="405" mass="48324">METIINRGYKFKIIPTKEQKEFFLQSFGCARKIYNMYVDELYRKLEESGYQNGTIKKSELHLSKYTDFSRQFDFMKNVDAQCVSSAKMDFNNAIKKFNTEYNKKTYTKRSRKREKTLGFKPTFRDLKGMPRFKSIKNNDFSYRTYNQSQGEKWNLITLENFMLKIPKLKTLIKVKQHRSLPKDSIIKNCTISMDNKGVFYASLCVEYVIDIEPKKSEKVLGLDYSQHDFYVDSNGKKANYPHYYRKLEEKLKKLQRALSRKELKSKNWYKQKQKITTLQRHIANQRFDWLHQESRRIADEYDAVIVEDIDLRNMAQCLKLGKNVHDNGFGMFRTFLKYKLEEQGKQFVKIDKWFPSSKMCHCCGAIKEDLQLSDRWYVCDCGYENDRDYNAAMNIRDCGTRLLAW</sequence>
<dbReference type="GO" id="GO:0004519">
    <property type="term" value="F:endonuclease activity"/>
    <property type="evidence" value="ECO:0007669"/>
    <property type="project" value="UniProtKB-KW"/>
</dbReference>
<dbReference type="InterPro" id="IPR010095">
    <property type="entry name" value="Cas12f1-like_TNB"/>
</dbReference>
<evidence type="ECO:0000256" key="6">
    <source>
        <dbReference type="ARBA" id="ARBA00023125"/>
    </source>
</evidence>
<dbReference type="InterPro" id="IPR001959">
    <property type="entry name" value="Transposase"/>
</dbReference>
<dbReference type="GO" id="GO:0032196">
    <property type="term" value="P:transposition"/>
    <property type="evidence" value="ECO:0007669"/>
    <property type="project" value="UniProtKB-KW"/>
</dbReference>
<accession>A0A8S5MKQ7</accession>
<dbReference type="GO" id="GO:0003677">
    <property type="term" value="F:DNA binding"/>
    <property type="evidence" value="ECO:0007669"/>
    <property type="project" value="UniProtKB-KW"/>
</dbReference>
<keyword evidence="3" id="KW-0815">Transposition</keyword>
<name>A0A8S5MKQ7_9CAUD</name>
<dbReference type="PANTHER" id="PTHR30405">
    <property type="entry name" value="TRANSPOSASE"/>
    <property type="match status" value="1"/>
</dbReference>
<comment type="similarity">
    <text evidence="1">In the C-terminal section; belongs to the transposase 35 family.</text>
</comment>
<evidence type="ECO:0000259" key="9">
    <source>
        <dbReference type="Pfam" id="PF01385"/>
    </source>
</evidence>
<feature type="domain" description="Cas12f1-like TNB" evidence="10">
    <location>
        <begin position="329"/>
        <end position="395"/>
    </location>
</feature>
<evidence type="ECO:0000256" key="5">
    <source>
        <dbReference type="ARBA" id="ARBA00022833"/>
    </source>
</evidence>
<reference evidence="12" key="1">
    <citation type="journal article" date="2021" name="Proc. Natl. Acad. Sci. U.S.A.">
        <title>A Catalog of Tens of Thousands of Viruses from Human Metagenomes Reveals Hidden Associations with Chronic Diseases.</title>
        <authorList>
            <person name="Tisza M.J."/>
            <person name="Buck C.B."/>
        </authorList>
    </citation>
    <scope>NUCLEOTIDE SEQUENCE</scope>
    <source>
        <strain evidence="12">CtXZx16</strain>
    </source>
</reference>
<keyword evidence="12" id="KW-0255">Endonuclease</keyword>
<feature type="domain" description="Transposase putative helix-turn-helix" evidence="11">
    <location>
        <begin position="5"/>
        <end position="42"/>
    </location>
</feature>
<proteinExistence type="inferred from homology"/>
<protein>
    <submittedName>
        <fullName evidence="12">Endonuclease</fullName>
    </submittedName>
</protein>
<evidence type="ECO:0000256" key="7">
    <source>
        <dbReference type="ARBA" id="ARBA00023172"/>
    </source>
</evidence>